<dbReference type="Pfam" id="PF12006">
    <property type="entry name" value="DUF3500"/>
    <property type="match status" value="1"/>
</dbReference>
<dbReference type="EMBL" id="BAABDQ010000018">
    <property type="protein sequence ID" value="GAA3578531.1"/>
    <property type="molecule type" value="Genomic_DNA"/>
</dbReference>
<name>A0ABP6Y741_9ACTN</name>
<organism evidence="1 2">
    <name type="scientific">Nonomuraea rosea</name>
    <dbReference type="NCBI Taxonomy" id="638574"/>
    <lineage>
        <taxon>Bacteria</taxon>
        <taxon>Bacillati</taxon>
        <taxon>Actinomycetota</taxon>
        <taxon>Actinomycetes</taxon>
        <taxon>Streptosporangiales</taxon>
        <taxon>Streptosporangiaceae</taxon>
        <taxon>Nonomuraea</taxon>
    </lineage>
</organism>
<comment type="caution">
    <text evidence="1">The sequence shown here is derived from an EMBL/GenBank/DDBJ whole genome shotgun (WGS) entry which is preliminary data.</text>
</comment>
<evidence type="ECO:0000313" key="2">
    <source>
        <dbReference type="Proteomes" id="UP001500630"/>
    </source>
</evidence>
<protein>
    <submittedName>
        <fullName evidence="1">DUF3500 domain-containing protein</fullName>
    </submittedName>
</protein>
<dbReference type="Proteomes" id="UP001500630">
    <property type="component" value="Unassembled WGS sequence"/>
</dbReference>
<dbReference type="InterPro" id="IPR021889">
    <property type="entry name" value="DUF3500"/>
</dbReference>
<reference evidence="2" key="1">
    <citation type="journal article" date="2019" name="Int. J. Syst. Evol. Microbiol.">
        <title>The Global Catalogue of Microorganisms (GCM) 10K type strain sequencing project: providing services to taxonomists for standard genome sequencing and annotation.</title>
        <authorList>
            <consortium name="The Broad Institute Genomics Platform"/>
            <consortium name="The Broad Institute Genome Sequencing Center for Infectious Disease"/>
            <person name="Wu L."/>
            <person name="Ma J."/>
        </authorList>
    </citation>
    <scope>NUCLEOTIDE SEQUENCE [LARGE SCALE GENOMIC DNA]</scope>
    <source>
        <strain evidence="2">JCM 17326</strain>
    </source>
</reference>
<dbReference type="PANTHER" id="PTHR37489">
    <property type="entry name" value="DUF3500 DOMAIN-CONTAINING PROTEIN"/>
    <property type="match status" value="1"/>
</dbReference>
<keyword evidence="2" id="KW-1185">Reference proteome</keyword>
<gene>
    <name evidence="1" type="ORF">GCM10022419_069990</name>
</gene>
<proteinExistence type="predicted"/>
<evidence type="ECO:0000313" key="1">
    <source>
        <dbReference type="EMBL" id="GAA3578531.1"/>
    </source>
</evidence>
<accession>A0ABP6Y741</accession>
<dbReference type="PANTHER" id="PTHR37489:SF1">
    <property type="entry name" value="DUF3500 DOMAIN-CONTAINING PROTEIN"/>
    <property type="match status" value="1"/>
</dbReference>
<sequence>MRFVVLDKEPSQSAHDVQEMRQAVRRFLGSLDTGRRSAATAAFGSAERTEWSYLPGPRPGLPLVEMTSGQQELALALLDLGCGVTGARTARGVIELERVRRRLVTGVDEIDGDRYWFRVFGDPEGAGPWAWRVNGHHLAVHITVVGDSIAVTPSFLGAEPAMVLSGPRRGLRLLADEEEMGRALLADLAPHQRSIAITGAVAPDDVLTRNDPVAELDRIPRGLSYADMPSPSRALLERLIRRYFDRAPGWYGETCWQNALDAGLDKVTFAWTGSDQRGQGHYYCVAGPTFLLEYDNTQDDANHIHSVWRDLRADWGEDLLARHYADHH</sequence>